<sequence length="74" mass="7939">MTSSLSSRWTCQQCGRAVRGEKHVTSLGRTICTSCQHDHDALVLGSLSGGGFGDVVAVRGARRWIRRALGRDPG</sequence>
<evidence type="ECO:0000313" key="1">
    <source>
        <dbReference type="EMBL" id="MBM6402401.1"/>
    </source>
</evidence>
<reference evidence="1" key="1">
    <citation type="submission" date="2021-02" db="EMBL/GenBank/DDBJ databases">
        <title>Phycicoccus sp. MQZ13P-5T, whole genome shotgun sequence.</title>
        <authorList>
            <person name="Tuo L."/>
        </authorList>
    </citation>
    <scope>NUCLEOTIDE SEQUENCE</scope>
    <source>
        <strain evidence="1">MQZ13P-5</strain>
    </source>
</reference>
<organism evidence="1 2">
    <name type="scientific">Phycicoccus sonneratiae</name>
    <dbReference type="NCBI Taxonomy" id="2807628"/>
    <lineage>
        <taxon>Bacteria</taxon>
        <taxon>Bacillati</taxon>
        <taxon>Actinomycetota</taxon>
        <taxon>Actinomycetes</taxon>
        <taxon>Micrococcales</taxon>
        <taxon>Intrasporangiaceae</taxon>
        <taxon>Phycicoccus</taxon>
    </lineage>
</organism>
<accession>A0ABS2CTB9</accession>
<dbReference type="RefSeq" id="WP_204132861.1">
    <property type="nucleotide sequence ID" value="NZ_JAFDVD010000024.1"/>
</dbReference>
<protein>
    <submittedName>
        <fullName evidence="1">Uncharacterized protein</fullName>
    </submittedName>
</protein>
<dbReference type="EMBL" id="JAFDVD010000024">
    <property type="protein sequence ID" value="MBM6402401.1"/>
    <property type="molecule type" value="Genomic_DNA"/>
</dbReference>
<proteinExistence type="predicted"/>
<dbReference type="Proteomes" id="UP001430172">
    <property type="component" value="Unassembled WGS sequence"/>
</dbReference>
<gene>
    <name evidence="1" type="ORF">JQN70_18560</name>
</gene>
<keyword evidence="2" id="KW-1185">Reference proteome</keyword>
<comment type="caution">
    <text evidence="1">The sequence shown here is derived from an EMBL/GenBank/DDBJ whole genome shotgun (WGS) entry which is preliminary data.</text>
</comment>
<name>A0ABS2CTB9_9MICO</name>
<evidence type="ECO:0000313" key="2">
    <source>
        <dbReference type="Proteomes" id="UP001430172"/>
    </source>
</evidence>